<proteinExistence type="predicted"/>
<evidence type="ECO:0000313" key="1">
    <source>
        <dbReference type="EMBL" id="OCT70306.1"/>
    </source>
</evidence>
<evidence type="ECO:0000313" key="2">
    <source>
        <dbReference type="Proteomes" id="UP000694892"/>
    </source>
</evidence>
<accession>A0A974HAG7</accession>
<protein>
    <submittedName>
        <fullName evidence="1">Uncharacterized protein</fullName>
    </submittedName>
</protein>
<sequence>MSLPEIMSQTGKLDPEDKEVAHGSVHAVEKKPFWGCKIAGPLVLHLDVAVEFFKDSLLEKQAAAAYLKLLRQVH</sequence>
<reference evidence="2" key="1">
    <citation type="journal article" date="2016" name="Nature">
        <title>Genome evolution in the allotetraploid frog Xenopus laevis.</title>
        <authorList>
            <person name="Session A.M."/>
            <person name="Uno Y."/>
            <person name="Kwon T."/>
            <person name="Chapman J.A."/>
            <person name="Toyoda A."/>
            <person name="Takahashi S."/>
            <person name="Fukui A."/>
            <person name="Hikosaka A."/>
            <person name="Suzuki A."/>
            <person name="Kondo M."/>
            <person name="van Heeringen S.J."/>
            <person name="Quigley I."/>
            <person name="Heinz S."/>
            <person name="Ogino H."/>
            <person name="Ochi H."/>
            <person name="Hellsten U."/>
            <person name="Lyons J.B."/>
            <person name="Simakov O."/>
            <person name="Putnam N."/>
            <person name="Stites J."/>
            <person name="Kuroki Y."/>
            <person name="Tanaka T."/>
            <person name="Michiue T."/>
            <person name="Watanabe M."/>
            <person name="Bogdanovic O."/>
            <person name="Lister R."/>
            <person name="Georgiou G."/>
            <person name="Paranjpe S.S."/>
            <person name="van Kruijsbergen I."/>
            <person name="Shu S."/>
            <person name="Carlson J."/>
            <person name="Kinoshita T."/>
            <person name="Ohta Y."/>
            <person name="Mawaribuchi S."/>
            <person name="Jenkins J."/>
            <person name="Grimwood J."/>
            <person name="Schmutz J."/>
            <person name="Mitros T."/>
            <person name="Mozaffari S.V."/>
            <person name="Suzuki Y."/>
            <person name="Haramoto Y."/>
            <person name="Yamamoto T.S."/>
            <person name="Takagi C."/>
            <person name="Heald R."/>
            <person name="Miller K."/>
            <person name="Haudenschild C."/>
            <person name="Kitzman J."/>
            <person name="Nakayama T."/>
            <person name="Izutsu Y."/>
            <person name="Robert J."/>
            <person name="Fortriede J."/>
            <person name="Burns K."/>
            <person name="Lotay V."/>
            <person name="Karimi K."/>
            <person name="Yasuoka Y."/>
            <person name="Dichmann D.S."/>
            <person name="Flajnik M.F."/>
            <person name="Houston D.W."/>
            <person name="Shendure J."/>
            <person name="DuPasquier L."/>
            <person name="Vize P.D."/>
            <person name="Zorn A.M."/>
            <person name="Ito M."/>
            <person name="Marcotte E.M."/>
            <person name="Wallingford J.B."/>
            <person name="Ito Y."/>
            <person name="Asashima M."/>
            <person name="Ueno N."/>
            <person name="Matsuda Y."/>
            <person name="Veenstra G.J."/>
            <person name="Fujiyama A."/>
            <person name="Harland R.M."/>
            <person name="Taira M."/>
            <person name="Rokhsar D.S."/>
        </authorList>
    </citation>
    <scope>NUCLEOTIDE SEQUENCE [LARGE SCALE GENOMIC DNA]</scope>
    <source>
        <strain evidence="2">J</strain>
    </source>
</reference>
<dbReference type="AlphaFoldDB" id="A0A974HAG7"/>
<name>A0A974HAG7_XENLA</name>
<dbReference type="Proteomes" id="UP000694892">
    <property type="component" value="Chromosome 7S"/>
</dbReference>
<dbReference type="EMBL" id="CM004479">
    <property type="protein sequence ID" value="OCT70306.1"/>
    <property type="molecule type" value="Genomic_DNA"/>
</dbReference>
<organism evidence="1 2">
    <name type="scientific">Xenopus laevis</name>
    <name type="common">African clawed frog</name>
    <dbReference type="NCBI Taxonomy" id="8355"/>
    <lineage>
        <taxon>Eukaryota</taxon>
        <taxon>Metazoa</taxon>
        <taxon>Chordata</taxon>
        <taxon>Craniata</taxon>
        <taxon>Vertebrata</taxon>
        <taxon>Euteleostomi</taxon>
        <taxon>Amphibia</taxon>
        <taxon>Batrachia</taxon>
        <taxon>Anura</taxon>
        <taxon>Pipoidea</taxon>
        <taxon>Pipidae</taxon>
        <taxon>Xenopodinae</taxon>
        <taxon>Xenopus</taxon>
        <taxon>Xenopus</taxon>
    </lineage>
</organism>
<gene>
    <name evidence="1" type="ORF">XELAEV_18037229mg</name>
</gene>